<dbReference type="PANTHER" id="PTHR31737:SF2">
    <property type="entry name" value="PROTEIN TOS1"/>
    <property type="match status" value="1"/>
</dbReference>
<evidence type="ECO:0000256" key="7">
    <source>
        <dbReference type="ARBA" id="ARBA00023316"/>
    </source>
</evidence>
<keyword evidence="13" id="KW-1185">Reference proteome</keyword>
<evidence type="ECO:0000256" key="2">
    <source>
        <dbReference type="ARBA" id="ARBA00006055"/>
    </source>
</evidence>
<evidence type="ECO:0000259" key="10">
    <source>
        <dbReference type="Pfam" id="PF10287"/>
    </source>
</evidence>
<dbReference type="Pfam" id="PF10287">
    <property type="entry name" value="YJL171C_Tos1_C"/>
    <property type="match status" value="1"/>
</dbReference>
<sequence>MKANTGHLALVAAALTPAIASTANSQGCIEENGNWYCQQTNAITYSNFGQAGAYSKITAMDSESGTCSSQRQTYKGGLAPLDDEVSWHFRGPLRLKQFGFYTLGQAGPVRPRSDGHHMSGPVSHRRRHTHHFLHQLPEETRVEPEADAVAVAGVENADQIPSEMLEERGVGDWVTVTMDGKVVSWINQYSGPAVAAATSAPSATETQPNSPPSAGDEHRGADPDSFHKPEPSDDKPEAQAQPSIVTSTISLDPPPSPAEPSPAEEPEANSDGGTWLRQSYYNSDSPDTTENIAFLGNHGDPSCSGTFGYKFGLSQSYLASDGQQCSPNAQPLSDVLLPDNTEISLFTNAPCTTDDPCPYSRPGNIAHHGFGGASKLFLFELSMPLSGQRGGLNSDMPAAWILNAEIPRTLQYGNAECSCWESGCGEFDIMEVLDPGNAKMKSTWHGQGAVGDSDWFERPTGDSRKAAVVMDGQQGSVSVLWLDDRVDFGGSMGVDDVEGWLSGIGSDSSGVRKVVKLGSV</sequence>
<comment type="catalytic activity">
    <reaction evidence="1">
        <text>Hydrolysis of (1-&gt;3)-beta-D-glucosidic linkages in (1-&gt;3)-beta-D-glucans.</text>
        <dbReference type="EC" id="3.2.1.39"/>
    </reaction>
</comment>
<evidence type="ECO:0000256" key="4">
    <source>
        <dbReference type="ARBA" id="ARBA00022729"/>
    </source>
</evidence>
<feature type="domain" description="Cell wall protein YJL171C/Tos1 C-terminal" evidence="10">
    <location>
        <begin position="273"/>
        <end position="500"/>
    </location>
</feature>
<reference evidence="12 13" key="1">
    <citation type="submission" date="2015-06" db="EMBL/GenBank/DDBJ databases">
        <title>Draft genome of the ant-associated black yeast Phialophora attae CBS 131958.</title>
        <authorList>
            <person name="Moreno L.F."/>
            <person name="Stielow B.J."/>
            <person name="de Hoog S."/>
            <person name="Vicente V.A."/>
            <person name="Weiss V.A."/>
            <person name="de Vries M."/>
            <person name="Cruz L.M."/>
            <person name="Souza E.M."/>
        </authorList>
    </citation>
    <scope>NUCLEOTIDE SEQUENCE [LARGE SCALE GENOMIC DNA]</scope>
    <source>
        <strain evidence="12 13">CBS 131958</strain>
    </source>
</reference>
<evidence type="ECO:0000256" key="1">
    <source>
        <dbReference type="ARBA" id="ARBA00000382"/>
    </source>
</evidence>
<dbReference type="Proteomes" id="UP000038010">
    <property type="component" value="Unassembled WGS sequence"/>
</dbReference>
<evidence type="ECO:0000256" key="9">
    <source>
        <dbReference type="SAM" id="SignalP"/>
    </source>
</evidence>
<dbReference type="STRING" id="1664694.A0A0N1HGA6"/>
<dbReference type="GO" id="GO:0042973">
    <property type="term" value="F:glucan endo-1,3-beta-D-glucosidase activity"/>
    <property type="evidence" value="ECO:0007669"/>
    <property type="project" value="UniProtKB-EC"/>
</dbReference>
<evidence type="ECO:0000313" key="12">
    <source>
        <dbReference type="EMBL" id="KPI45163.1"/>
    </source>
</evidence>
<accession>A0A0N1HGA6</accession>
<evidence type="ECO:0000256" key="8">
    <source>
        <dbReference type="SAM" id="MobiDB-lite"/>
    </source>
</evidence>
<dbReference type="GO" id="GO:0009277">
    <property type="term" value="C:fungal-type cell wall"/>
    <property type="evidence" value="ECO:0007669"/>
    <property type="project" value="TreeGrafter"/>
</dbReference>
<organism evidence="12 13">
    <name type="scientific">Cyphellophora attinorum</name>
    <dbReference type="NCBI Taxonomy" id="1664694"/>
    <lineage>
        <taxon>Eukaryota</taxon>
        <taxon>Fungi</taxon>
        <taxon>Dikarya</taxon>
        <taxon>Ascomycota</taxon>
        <taxon>Pezizomycotina</taxon>
        <taxon>Eurotiomycetes</taxon>
        <taxon>Chaetothyriomycetidae</taxon>
        <taxon>Chaetothyriales</taxon>
        <taxon>Cyphellophoraceae</taxon>
        <taxon>Cyphellophora</taxon>
    </lineage>
</organism>
<name>A0A0N1HGA6_9EURO</name>
<feature type="compositionally biased region" description="Basic and acidic residues" evidence="8">
    <location>
        <begin position="215"/>
        <end position="237"/>
    </location>
</feature>
<gene>
    <name evidence="12" type="ORF">AB675_2539</name>
</gene>
<feature type="region of interest" description="Disordered" evidence="8">
    <location>
        <begin position="197"/>
        <end position="283"/>
    </location>
</feature>
<evidence type="ECO:0000256" key="5">
    <source>
        <dbReference type="ARBA" id="ARBA00022801"/>
    </source>
</evidence>
<feature type="domain" description="Cell wall protein YJL171C/Tos1 N-terminal" evidence="11">
    <location>
        <begin position="41"/>
        <end position="102"/>
    </location>
</feature>
<protein>
    <recommendedName>
        <fullName evidence="3">glucan endo-1,3-beta-D-glucosidase</fullName>
        <ecNumber evidence="3">3.2.1.39</ecNumber>
    </recommendedName>
</protein>
<evidence type="ECO:0000259" key="11">
    <source>
        <dbReference type="Pfam" id="PF10290"/>
    </source>
</evidence>
<dbReference type="OrthoDB" id="118256at2759"/>
<comment type="caution">
    <text evidence="12">The sequence shown here is derived from an EMBL/GenBank/DDBJ whole genome shotgun (WGS) entry which is preliminary data.</text>
</comment>
<dbReference type="VEuPathDB" id="FungiDB:AB675_2539"/>
<dbReference type="InterPro" id="IPR018805">
    <property type="entry name" value="YJL171C/Tos1_C"/>
</dbReference>
<dbReference type="GO" id="GO:0071555">
    <property type="term" value="P:cell wall organization"/>
    <property type="evidence" value="ECO:0007669"/>
    <property type="project" value="UniProtKB-KW"/>
</dbReference>
<dbReference type="PANTHER" id="PTHR31737">
    <property type="entry name" value="PROTEIN TOS1"/>
    <property type="match status" value="1"/>
</dbReference>
<dbReference type="GeneID" id="28734397"/>
<keyword evidence="6" id="KW-0326">Glycosidase</keyword>
<dbReference type="EC" id="3.2.1.39" evidence="3"/>
<keyword evidence="5" id="KW-0378">Hydrolase</keyword>
<comment type="similarity">
    <text evidence="2">Belongs to the PGA52 family.</text>
</comment>
<proteinExistence type="inferred from homology"/>
<dbReference type="RefSeq" id="XP_018005126.1">
    <property type="nucleotide sequence ID" value="XM_018142517.1"/>
</dbReference>
<feature type="compositionally biased region" description="Polar residues" evidence="8">
    <location>
        <begin position="240"/>
        <end position="250"/>
    </location>
</feature>
<evidence type="ECO:0000256" key="6">
    <source>
        <dbReference type="ARBA" id="ARBA00023295"/>
    </source>
</evidence>
<keyword evidence="7" id="KW-0961">Cell wall biogenesis/degradation</keyword>
<dbReference type="EMBL" id="LFJN01000002">
    <property type="protein sequence ID" value="KPI45163.1"/>
    <property type="molecule type" value="Genomic_DNA"/>
</dbReference>
<feature type="signal peptide" evidence="9">
    <location>
        <begin position="1"/>
        <end position="20"/>
    </location>
</feature>
<dbReference type="AlphaFoldDB" id="A0A0N1HGA6"/>
<feature type="chain" id="PRO_5005873253" description="glucan endo-1,3-beta-D-glucosidase" evidence="9">
    <location>
        <begin position="21"/>
        <end position="520"/>
    </location>
</feature>
<evidence type="ECO:0000256" key="3">
    <source>
        <dbReference type="ARBA" id="ARBA00012780"/>
    </source>
</evidence>
<keyword evidence="4 9" id="KW-0732">Signal</keyword>
<dbReference type="Pfam" id="PF10290">
    <property type="entry name" value="YJL171C_Tos1_N"/>
    <property type="match status" value="1"/>
</dbReference>
<dbReference type="InterPro" id="IPR018807">
    <property type="entry name" value="YJL171C/Tos1_N"/>
</dbReference>
<evidence type="ECO:0000313" key="13">
    <source>
        <dbReference type="Proteomes" id="UP000038010"/>
    </source>
</evidence>